<evidence type="ECO:0000256" key="2">
    <source>
        <dbReference type="SAM" id="SignalP"/>
    </source>
</evidence>
<dbReference type="EMBL" id="JAUKUA010000001">
    <property type="protein sequence ID" value="KAK0730050.1"/>
    <property type="molecule type" value="Genomic_DNA"/>
</dbReference>
<accession>A0AA40B9B9</accession>
<protein>
    <submittedName>
        <fullName evidence="3">Uncharacterized protein</fullName>
    </submittedName>
</protein>
<feature type="signal peptide" evidence="2">
    <location>
        <begin position="1"/>
        <end position="18"/>
    </location>
</feature>
<feature type="chain" id="PRO_5041344798" evidence="2">
    <location>
        <begin position="19"/>
        <end position="137"/>
    </location>
</feature>
<evidence type="ECO:0000256" key="1">
    <source>
        <dbReference type="SAM" id="MobiDB-lite"/>
    </source>
</evidence>
<comment type="caution">
    <text evidence="3">The sequence shown here is derived from an EMBL/GenBank/DDBJ whole genome shotgun (WGS) entry which is preliminary data.</text>
</comment>
<sequence length="137" mass="13885">MAFGGLVLLGIGIGIGAGVGIASASQKSNNGNSGNAAAAQTTNRDSDQTARTTATTRHAIGRTMASGSEPMGTTGRNLCPNLSSSQYVASNGKQFTHLCGVDYSGYRQAVDLGNIKASSFEECVNACAARSNYISAS</sequence>
<proteinExistence type="predicted"/>
<feature type="region of interest" description="Disordered" evidence="1">
    <location>
        <begin position="29"/>
        <end position="76"/>
    </location>
</feature>
<keyword evidence="2" id="KW-0732">Signal</keyword>
<dbReference type="AlphaFoldDB" id="A0AA40B9B9"/>
<reference evidence="3" key="1">
    <citation type="submission" date="2023-06" db="EMBL/GenBank/DDBJ databases">
        <title>Genome-scale phylogeny and comparative genomics of the fungal order Sordariales.</title>
        <authorList>
            <consortium name="Lawrence Berkeley National Laboratory"/>
            <person name="Hensen N."/>
            <person name="Bonometti L."/>
            <person name="Westerberg I."/>
            <person name="Brannstrom I.O."/>
            <person name="Guillou S."/>
            <person name="Cros-Aarteil S."/>
            <person name="Calhoun S."/>
            <person name="Haridas S."/>
            <person name="Kuo A."/>
            <person name="Mondo S."/>
            <person name="Pangilinan J."/>
            <person name="Riley R."/>
            <person name="Labutti K."/>
            <person name="Andreopoulos B."/>
            <person name="Lipzen A."/>
            <person name="Chen C."/>
            <person name="Yanf M."/>
            <person name="Daum C."/>
            <person name="Ng V."/>
            <person name="Clum A."/>
            <person name="Steindorff A."/>
            <person name="Ohm R."/>
            <person name="Martin F."/>
            <person name="Silar P."/>
            <person name="Natvig D."/>
            <person name="Lalanne C."/>
            <person name="Gautier V."/>
            <person name="Ament-Velasquez S.L."/>
            <person name="Kruys A."/>
            <person name="Hutchinson M.I."/>
            <person name="Powell A.J."/>
            <person name="Barry K."/>
            <person name="Miller A.N."/>
            <person name="Grigoriev I.V."/>
            <person name="Debuchy R."/>
            <person name="Gladieux P."/>
            <person name="Thoren M.H."/>
            <person name="Johannesson H."/>
        </authorList>
    </citation>
    <scope>NUCLEOTIDE SEQUENCE</scope>
    <source>
        <strain evidence="3">SMH4607-1</strain>
    </source>
</reference>
<dbReference type="Proteomes" id="UP001172102">
    <property type="component" value="Unassembled WGS sequence"/>
</dbReference>
<gene>
    <name evidence="3" type="ORF">B0H67DRAFT_21635</name>
</gene>
<feature type="compositionally biased region" description="Low complexity" evidence="1">
    <location>
        <begin position="49"/>
        <end position="63"/>
    </location>
</feature>
<organism evidence="3 4">
    <name type="scientific">Lasiosphaeris hirsuta</name>
    <dbReference type="NCBI Taxonomy" id="260670"/>
    <lineage>
        <taxon>Eukaryota</taxon>
        <taxon>Fungi</taxon>
        <taxon>Dikarya</taxon>
        <taxon>Ascomycota</taxon>
        <taxon>Pezizomycotina</taxon>
        <taxon>Sordariomycetes</taxon>
        <taxon>Sordariomycetidae</taxon>
        <taxon>Sordariales</taxon>
        <taxon>Lasiosphaeriaceae</taxon>
        <taxon>Lasiosphaeris</taxon>
    </lineage>
</organism>
<feature type="compositionally biased region" description="Low complexity" evidence="1">
    <location>
        <begin position="29"/>
        <end position="40"/>
    </location>
</feature>
<evidence type="ECO:0000313" key="3">
    <source>
        <dbReference type="EMBL" id="KAK0730050.1"/>
    </source>
</evidence>
<keyword evidence="4" id="KW-1185">Reference proteome</keyword>
<name>A0AA40B9B9_9PEZI</name>
<evidence type="ECO:0000313" key="4">
    <source>
        <dbReference type="Proteomes" id="UP001172102"/>
    </source>
</evidence>